<protein>
    <recommendedName>
        <fullName evidence="3">ParB-like nuclease domain-containing protein</fullName>
    </recommendedName>
</protein>
<reference evidence="1 2" key="1">
    <citation type="journal article" date="2021" name="J. Biosci. Bioeng.">
        <title>Identification and characterization of a chc gene cluster responsible for the aromatization pathway of cyclohexanecarboxylate degradation in Sinomonas cyclohexanicum ATCC 51369.</title>
        <authorList>
            <person name="Yamamoto T."/>
            <person name="Hasegawa Y."/>
            <person name="Lau P.C.K."/>
            <person name="Iwaki H."/>
        </authorList>
    </citation>
    <scope>NUCLEOTIDE SEQUENCE [LARGE SCALE GENOMIC DNA]</scope>
    <source>
        <strain evidence="1 2">ATCC 51369</strain>
    </source>
</reference>
<gene>
    <name evidence="1" type="ORF">SCMU_14170</name>
</gene>
<dbReference type="InterPro" id="IPR036086">
    <property type="entry name" value="ParB/Sulfiredoxin_sf"/>
</dbReference>
<proteinExistence type="predicted"/>
<sequence length="122" mass="13760">MMTPDVEWMKEPEHHDFRSAESYLGLVTTHTRAMAVVSRLKGVREDEFAAKDILRAAGADPLPRDNEHVARDLAKIAAGESLSPVLLVRDPERGRVIIADGWHRVNAAWWHGENTLVRCRIV</sequence>
<dbReference type="SUPFAM" id="SSF110849">
    <property type="entry name" value="ParB/Sulfiredoxin"/>
    <property type="match status" value="1"/>
</dbReference>
<evidence type="ECO:0000313" key="2">
    <source>
        <dbReference type="Proteomes" id="UP001319861"/>
    </source>
</evidence>
<evidence type="ECO:0000313" key="1">
    <source>
        <dbReference type="EMBL" id="BCT75575.1"/>
    </source>
</evidence>
<dbReference type="Proteomes" id="UP001319861">
    <property type="component" value="Chromosome"/>
</dbReference>
<accession>A0ABM7PTL4</accession>
<evidence type="ECO:0008006" key="3">
    <source>
        <dbReference type="Google" id="ProtNLM"/>
    </source>
</evidence>
<keyword evidence="2" id="KW-1185">Reference proteome</keyword>
<name>A0ABM7PTL4_SINCY</name>
<organism evidence="1 2">
    <name type="scientific">Sinomonas cyclohexanicum</name>
    <name type="common">Corynebacterium cyclohexanicum</name>
    <dbReference type="NCBI Taxonomy" id="322009"/>
    <lineage>
        <taxon>Bacteria</taxon>
        <taxon>Bacillati</taxon>
        <taxon>Actinomycetota</taxon>
        <taxon>Actinomycetes</taxon>
        <taxon>Micrococcales</taxon>
        <taxon>Micrococcaceae</taxon>
        <taxon>Sinomonas</taxon>
    </lineage>
</organism>
<dbReference type="EMBL" id="AP024525">
    <property type="protein sequence ID" value="BCT75575.1"/>
    <property type="molecule type" value="Genomic_DNA"/>
</dbReference>